<name>A0A8H4L861_9HYPO</name>
<keyword evidence="3" id="KW-1185">Reference proteome</keyword>
<feature type="chain" id="PRO_5034197050" evidence="1">
    <location>
        <begin position="19"/>
        <end position="215"/>
    </location>
</feature>
<dbReference type="AlphaFoldDB" id="A0A8H4L861"/>
<evidence type="ECO:0000313" key="2">
    <source>
        <dbReference type="EMBL" id="KAF4463069.1"/>
    </source>
</evidence>
<evidence type="ECO:0000313" key="3">
    <source>
        <dbReference type="Proteomes" id="UP000554235"/>
    </source>
</evidence>
<dbReference type="EMBL" id="JAADYS010001427">
    <property type="protein sequence ID" value="KAF4463069.1"/>
    <property type="molecule type" value="Genomic_DNA"/>
</dbReference>
<evidence type="ECO:0000256" key="1">
    <source>
        <dbReference type="SAM" id="SignalP"/>
    </source>
</evidence>
<dbReference type="OrthoDB" id="4359806at2759"/>
<keyword evidence="1" id="KW-0732">Signal</keyword>
<proteinExistence type="predicted"/>
<feature type="signal peptide" evidence="1">
    <location>
        <begin position="1"/>
        <end position="18"/>
    </location>
</feature>
<comment type="caution">
    <text evidence="2">The sequence shown here is derived from an EMBL/GenBank/DDBJ whole genome shotgun (WGS) entry which is preliminary data.</text>
</comment>
<organism evidence="2 3">
    <name type="scientific">Fusarium albosuccineum</name>
    <dbReference type="NCBI Taxonomy" id="1237068"/>
    <lineage>
        <taxon>Eukaryota</taxon>
        <taxon>Fungi</taxon>
        <taxon>Dikarya</taxon>
        <taxon>Ascomycota</taxon>
        <taxon>Pezizomycotina</taxon>
        <taxon>Sordariomycetes</taxon>
        <taxon>Hypocreomycetidae</taxon>
        <taxon>Hypocreales</taxon>
        <taxon>Nectriaceae</taxon>
        <taxon>Fusarium</taxon>
        <taxon>Fusarium decemcellulare species complex</taxon>
    </lineage>
</organism>
<dbReference type="Proteomes" id="UP000554235">
    <property type="component" value="Unassembled WGS sequence"/>
</dbReference>
<sequence length="215" mass="24060">MKIINSILPLLIAHGAAAAAITPIENAGTSWHKDCSVSSTLNANIYVVPDPEHAPKKLQWAMGFLDKWWTDDAGGPLPYPGDFESFMHPDGFRVMTCNYDDLPWAVRKWREDLMIEGTAMERKFIAELDGVAFFAPGIVSWLGPLFAGSHVEPGKDACQDELVDISNFRPKTIENRDVLFSFHYGLRVQVNNAISIDLHAEKRSKVNREETFGDL</sequence>
<gene>
    <name evidence="2" type="ORF">FALBO_10103</name>
</gene>
<reference evidence="2 3" key="1">
    <citation type="submission" date="2020-01" db="EMBL/GenBank/DDBJ databases">
        <title>Identification and distribution of gene clusters putatively required for synthesis of sphingolipid metabolism inhibitors in phylogenetically diverse species of the filamentous fungus Fusarium.</title>
        <authorList>
            <person name="Kim H.-S."/>
            <person name="Busman M."/>
            <person name="Brown D.W."/>
            <person name="Divon H."/>
            <person name="Uhlig S."/>
            <person name="Proctor R.H."/>
        </authorList>
    </citation>
    <scope>NUCLEOTIDE SEQUENCE [LARGE SCALE GENOMIC DNA]</scope>
    <source>
        <strain evidence="2 3">NRRL 20459</strain>
    </source>
</reference>
<accession>A0A8H4L861</accession>
<protein>
    <submittedName>
        <fullName evidence="2">Uncharacterized protein</fullName>
    </submittedName>
</protein>